<evidence type="ECO:0000313" key="3">
    <source>
        <dbReference type="Proteomes" id="UP000000267"/>
    </source>
</evidence>
<dbReference type="AlphaFoldDB" id="A7TPR4"/>
<protein>
    <recommendedName>
        <fullName evidence="1">SPT23/MGA2-like DNA-binding domain-containing protein</fullName>
    </recommendedName>
</protein>
<dbReference type="PhylomeDB" id="A7TPR4"/>
<dbReference type="OrthoDB" id="71307at2759"/>
<dbReference type="InParanoid" id="A7TPR4"/>
<organism evidence="3">
    <name type="scientific">Vanderwaltozyma polyspora (strain ATCC 22028 / DSM 70294 / BCRC 21397 / CBS 2163 / NBRC 10782 / NRRL Y-8283 / UCD 57-17)</name>
    <name type="common">Kluyveromyces polysporus</name>
    <dbReference type="NCBI Taxonomy" id="436907"/>
    <lineage>
        <taxon>Eukaryota</taxon>
        <taxon>Fungi</taxon>
        <taxon>Dikarya</taxon>
        <taxon>Ascomycota</taxon>
        <taxon>Saccharomycotina</taxon>
        <taxon>Saccharomycetes</taxon>
        <taxon>Saccharomycetales</taxon>
        <taxon>Saccharomycetaceae</taxon>
        <taxon>Vanderwaltozyma</taxon>
    </lineage>
</organism>
<name>A7TPR4_VANPO</name>
<dbReference type="RefSeq" id="XP_001643573.1">
    <property type="nucleotide sequence ID" value="XM_001643523.1"/>
</dbReference>
<dbReference type="STRING" id="436907.A7TPR4"/>
<dbReference type="HOGENOM" id="CLU_767680_0_0_1"/>
<sequence length="361" mass="41449">MQHLHSHDDDSNTIMLDSHMILDNDEDDLLNSSASSTAIHDLLDEFLYPNEIENEMEIETDHKFNNNEELFTTFIKTEENIMNHSNSTSSTSNKKKITNTNNMYEILIDNTVTFGNKTELSDDEKTNNEIDMQNRINEYLSVNNDYLPHQLVISKLPENCRVENQININLKFNPPLLKQNIVHLPSNCISKQKLLLTKKIINYPKNFKDEIGFLEAYLLSNSTNKLITVCSMCVKREQRRASRRKSGLSDNMLWCTNKNKSALIFNNKQIFPINNNNNSSSSSIELIARMVCYTRHHKSNDGFKILFVLKNSNNDILAKNLSSPIQIMDKKPLSSNSSISTTTTTTTTPIFTLQNNHNKNH</sequence>
<dbReference type="KEGG" id="vpo:Kpol_1073p1"/>
<dbReference type="eggNOG" id="KOG3836">
    <property type="taxonomic scope" value="Eukaryota"/>
</dbReference>
<feature type="domain" description="SPT23/MGA2-like DNA-binding" evidence="1">
    <location>
        <begin position="148"/>
        <end position="331"/>
    </location>
</feature>
<dbReference type="EMBL" id="DS480447">
    <property type="protein sequence ID" value="EDO15715.1"/>
    <property type="molecule type" value="Genomic_DNA"/>
</dbReference>
<proteinExistence type="predicted"/>
<dbReference type="Pfam" id="PF25603">
    <property type="entry name" value="SPT23_MGA2_DBD"/>
    <property type="match status" value="1"/>
</dbReference>
<feature type="non-terminal residue" evidence="2">
    <location>
        <position position="361"/>
    </location>
</feature>
<evidence type="ECO:0000259" key="1">
    <source>
        <dbReference type="Pfam" id="PF25603"/>
    </source>
</evidence>
<dbReference type="GeneID" id="5543820"/>
<reference evidence="2 3" key="1">
    <citation type="journal article" date="2007" name="Proc. Natl. Acad. Sci. U.S.A.">
        <title>Independent sorting-out of thousands of duplicated gene pairs in two yeast species descended from a whole-genome duplication.</title>
        <authorList>
            <person name="Scannell D.R."/>
            <person name="Frank A.C."/>
            <person name="Conant G.C."/>
            <person name="Byrne K.P."/>
            <person name="Woolfit M."/>
            <person name="Wolfe K.H."/>
        </authorList>
    </citation>
    <scope>NUCLEOTIDE SEQUENCE [LARGE SCALE GENOMIC DNA]</scope>
    <source>
        <strain evidence="3">ATCC 22028 / DSM 70294 / BCRC 21397 / CBS 2163 / NBRC 10782 / NRRL Y-8283 / UCD 57-17</strain>
    </source>
</reference>
<keyword evidence="3" id="KW-1185">Reference proteome</keyword>
<gene>
    <name evidence="2" type="ORF">Kpol_1073p1</name>
</gene>
<accession>A7TPR4</accession>
<dbReference type="Proteomes" id="UP000000267">
    <property type="component" value="Unassembled WGS sequence"/>
</dbReference>
<evidence type="ECO:0000313" key="2">
    <source>
        <dbReference type="EMBL" id="EDO15715.1"/>
    </source>
</evidence>
<dbReference type="InterPro" id="IPR057962">
    <property type="entry name" value="SPT23_MGA2_DBD"/>
</dbReference>